<dbReference type="PIRSF" id="PIRSF038971">
    <property type="entry name" value="PhnM"/>
    <property type="match status" value="1"/>
</dbReference>
<dbReference type="SUPFAM" id="SSF51556">
    <property type="entry name" value="Metallo-dependent hydrolases"/>
    <property type="match status" value="1"/>
</dbReference>
<dbReference type="InterPro" id="IPR013108">
    <property type="entry name" value="Amidohydro_3"/>
</dbReference>
<dbReference type="InterPro" id="IPR012696">
    <property type="entry name" value="PhnM"/>
</dbReference>
<dbReference type="NCBIfam" id="NF011981">
    <property type="entry name" value="PRK15446.1-2"/>
    <property type="match status" value="1"/>
</dbReference>
<dbReference type="NCBIfam" id="NF011987">
    <property type="entry name" value="PRK15446.2-3"/>
    <property type="match status" value="1"/>
</dbReference>
<dbReference type="EMBL" id="JBBMQO010000001">
    <property type="protein sequence ID" value="MEM5500181.1"/>
    <property type="molecule type" value="Genomic_DNA"/>
</dbReference>
<dbReference type="PANTHER" id="PTHR43135:SF3">
    <property type="entry name" value="ALPHA-D-RIBOSE 1-METHYLPHOSPHONATE 5-TRIPHOSPHATE DIPHOSPHATASE"/>
    <property type="match status" value="1"/>
</dbReference>
<keyword evidence="2" id="KW-0378">Hydrolase</keyword>
<proteinExistence type="predicted"/>
<dbReference type="CDD" id="cd01306">
    <property type="entry name" value="PhnM"/>
    <property type="match status" value="1"/>
</dbReference>
<evidence type="ECO:0000259" key="1">
    <source>
        <dbReference type="Pfam" id="PF07969"/>
    </source>
</evidence>
<dbReference type="GO" id="GO:0016787">
    <property type="term" value="F:hydrolase activity"/>
    <property type="evidence" value="ECO:0007669"/>
    <property type="project" value="UniProtKB-KW"/>
</dbReference>
<dbReference type="InterPro" id="IPR011059">
    <property type="entry name" value="Metal-dep_hydrolase_composite"/>
</dbReference>
<evidence type="ECO:0000313" key="2">
    <source>
        <dbReference type="EMBL" id="MEM5500181.1"/>
    </source>
</evidence>
<keyword evidence="3" id="KW-1185">Reference proteome</keyword>
<dbReference type="EC" id="3.6.1.63" evidence="2"/>
<dbReference type="NCBIfam" id="NF011984">
    <property type="entry name" value="PRK15446.1-5"/>
    <property type="match status" value="1"/>
</dbReference>
<protein>
    <submittedName>
        <fullName evidence="2">Alpha-D-ribose 1-methylphosphonate 5-triphosphate diphosphatase</fullName>
        <ecNumber evidence="2">3.6.1.63</ecNumber>
    </submittedName>
</protein>
<gene>
    <name evidence="2" type="ORF">WNY59_01120</name>
</gene>
<dbReference type="NCBIfam" id="NF011983">
    <property type="entry name" value="PRK15446.1-4"/>
    <property type="match status" value="1"/>
</dbReference>
<evidence type="ECO:0000313" key="3">
    <source>
        <dbReference type="Proteomes" id="UP001477870"/>
    </source>
</evidence>
<dbReference type="Proteomes" id="UP001477870">
    <property type="component" value="Unassembled WGS sequence"/>
</dbReference>
<dbReference type="RefSeq" id="WP_342846196.1">
    <property type="nucleotide sequence ID" value="NZ_JBBMQO010000001.1"/>
</dbReference>
<accession>A0ABU9T379</accession>
<dbReference type="NCBIfam" id="TIGR02318">
    <property type="entry name" value="phosphono_phnM"/>
    <property type="match status" value="1"/>
</dbReference>
<dbReference type="PANTHER" id="PTHR43135">
    <property type="entry name" value="ALPHA-D-RIBOSE 1-METHYLPHOSPHONATE 5-TRIPHOSPHATE DIPHOSPHATASE"/>
    <property type="match status" value="1"/>
</dbReference>
<dbReference type="SUPFAM" id="SSF51338">
    <property type="entry name" value="Composite domain of metallo-dependent hydrolases"/>
    <property type="match status" value="1"/>
</dbReference>
<dbReference type="Gene3D" id="3.20.20.140">
    <property type="entry name" value="Metal-dependent hydrolases"/>
    <property type="match status" value="2"/>
</dbReference>
<name>A0ABU9T379_9HYPH</name>
<dbReference type="Gene3D" id="2.30.40.10">
    <property type="entry name" value="Urease, subunit C, domain 1"/>
    <property type="match status" value="2"/>
</dbReference>
<reference evidence="2 3" key="1">
    <citation type="submission" date="2024-03" db="EMBL/GenBank/DDBJ databases">
        <title>Community enrichment and isolation of bacterial strains for fucoidan degradation.</title>
        <authorList>
            <person name="Sichert A."/>
        </authorList>
    </citation>
    <scope>NUCLEOTIDE SEQUENCE [LARGE SCALE GENOMIC DNA]</scope>
    <source>
        <strain evidence="2 3">AS62</strain>
    </source>
</reference>
<feature type="domain" description="Amidohydrolase 3" evidence="1">
    <location>
        <begin position="170"/>
        <end position="379"/>
    </location>
</feature>
<sequence length="380" mass="41599">MTTETIFRNAKIVLENEVVHGSIVIKDGKIADISEGASTIGEDIDGDYILPGLIELHTDHLEQHYSPRPGVTWNLTAAIQAHDVQVAASGITTVFDCLRLGADEDGGFETGEMSAMSSAIAAAQSQGRLRAEHRIHLRCEVSAPNVLEHYEEFVDDSNVGLVSLMDHAPGQRQFQTMEQYTLYYKTKRGLTDEQFNAFVARRKMQSSKYSDKHRLFLANACHERSIAIASHDDATVDHVKESKNLGVSVAEFPTSLEAATASHNASMGVLMGAPNVVRGKSHSGNIAARDLAREKVLDILSSDYVPFSLIYAPFVLADEVEEISISNAVAMVSANPAKQVGLQDRGRLEKGLRADFSRVRREAGSIPVVKSVWREGQRIV</sequence>
<comment type="caution">
    <text evidence="2">The sequence shown here is derived from an EMBL/GenBank/DDBJ whole genome shotgun (WGS) entry which is preliminary data.</text>
</comment>
<dbReference type="Pfam" id="PF07969">
    <property type="entry name" value="Amidohydro_3"/>
    <property type="match status" value="1"/>
</dbReference>
<dbReference type="InterPro" id="IPR051781">
    <property type="entry name" value="Metallo-dep_Hydrolase"/>
</dbReference>
<dbReference type="InterPro" id="IPR032466">
    <property type="entry name" value="Metal_Hydrolase"/>
</dbReference>
<organism evidence="2 3">
    <name type="scientific">Ahrensia kielensis</name>
    <dbReference type="NCBI Taxonomy" id="76980"/>
    <lineage>
        <taxon>Bacteria</taxon>
        <taxon>Pseudomonadati</taxon>
        <taxon>Pseudomonadota</taxon>
        <taxon>Alphaproteobacteria</taxon>
        <taxon>Hyphomicrobiales</taxon>
        <taxon>Ahrensiaceae</taxon>
        <taxon>Ahrensia</taxon>
    </lineage>
</organism>
<dbReference type="NCBIfam" id="NF011990">
    <property type="entry name" value="PRK15446.2-6"/>
    <property type="match status" value="1"/>
</dbReference>